<dbReference type="AlphaFoldDB" id="A0AAV4A244"/>
<comment type="caution">
    <text evidence="1">The sequence shown here is derived from an EMBL/GenBank/DDBJ whole genome shotgun (WGS) entry which is preliminary data.</text>
</comment>
<sequence length="89" mass="10113">MPKQSGLQWHVQKANTIRCQAHSPWVCQAYVERLKVWIPVHLPISVETAEDVATTALSASFFVKYLPMQSFVLSSWQAELNETTPWAVV</sequence>
<reference evidence="1 2" key="1">
    <citation type="journal article" date="2021" name="Elife">
        <title>Chloroplast acquisition without the gene transfer in kleptoplastic sea slugs, Plakobranchus ocellatus.</title>
        <authorList>
            <person name="Maeda T."/>
            <person name="Takahashi S."/>
            <person name="Yoshida T."/>
            <person name="Shimamura S."/>
            <person name="Takaki Y."/>
            <person name="Nagai Y."/>
            <person name="Toyoda A."/>
            <person name="Suzuki Y."/>
            <person name="Arimoto A."/>
            <person name="Ishii H."/>
            <person name="Satoh N."/>
            <person name="Nishiyama T."/>
            <person name="Hasebe M."/>
            <person name="Maruyama T."/>
            <person name="Minagawa J."/>
            <person name="Obokata J."/>
            <person name="Shigenobu S."/>
        </authorList>
    </citation>
    <scope>NUCLEOTIDE SEQUENCE [LARGE SCALE GENOMIC DNA]</scope>
</reference>
<proteinExistence type="predicted"/>
<organism evidence="1 2">
    <name type="scientific">Plakobranchus ocellatus</name>
    <dbReference type="NCBI Taxonomy" id="259542"/>
    <lineage>
        <taxon>Eukaryota</taxon>
        <taxon>Metazoa</taxon>
        <taxon>Spiralia</taxon>
        <taxon>Lophotrochozoa</taxon>
        <taxon>Mollusca</taxon>
        <taxon>Gastropoda</taxon>
        <taxon>Heterobranchia</taxon>
        <taxon>Euthyneura</taxon>
        <taxon>Panpulmonata</taxon>
        <taxon>Sacoglossa</taxon>
        <taxon>Placobranchoidea</taxon>
        <taxon>Plakobranchidae</taxon>
        <taxon>Plakobranchus</taxon>
    </lineage>
</organism>
<accession>A0AAV4A244</accession>
<protein>
    <submittedName>
        <fullName evidence="1">Uncharacterized protein</fullName>
    </submittedName>
</protein>
<keyword evidence="2" id="KW-1185">Reference proteome</keyword>
<evidence type="ECO:0000313" key="1">
    <source>
        <dbReference type="EMBL" id="GFO01223.1"/>
    </source>
</evidence>
<dbReference type="Proteomes" id="UP000735302">
    <property type="component" value="Unassembled WGS sequence"/>
</dbReference>
<dbReference type="EMBL" id="BLXT01003248">
    <property type="protein sequence ID" value="GFO01223.1"/>
    <property type="molecule type" value="Genomic_DNA"/>
</dbReference>
<name>A0AAV4A244_9GAST</name>
<gene>
    <name evidence="1" type="ORF">PoB_002772800</name>
</gene>
<evidence type="ECO:0000313" key="2">
    <source>
        <dbReference type="Proteomes" id="UP000735302"/>
    </source>
</evidence>